<dbReference type="Pfam" id="PF00011">
    <property type="entry name" value="HSP20"/>
    <property type="match status" value="1"/>
</dbReference>
<dbReference type="RefSeq" id="XP_043004913.1">
    <property type="nucleotide sequence ID" value="XM_043157546.1"/>
</dbReference>
<dbReference type="EMBL" id="CM032188">
    <property type="protein sequence ID" value="KAG7088442.1"/>
    <property type="molecule type" value="Genomic_DNA"/>
</dbReference>
<dbReference type="AlphaFoldDB" id="A0A9P7UN86"/>
<comment type="similarity">
    <text evidence="2 3">Belongs to the small heat shock protein (HSP20) family.</text>
</comment>
<dbReference type="Proteomes" id="UP001049176">
    <property type="component" value="Chromosome 8"/>
</dbReference>
<accession>A0A9P7UN86</accession>
<dbReference type="InterPro" id="IPR031107">
    <property type="entry name" value="Small_HSP"/>
</dbReference>
<proteinExistence type="inferred from homology"/>
<dbReference type="InterPro" id="IPR002068">
    <property type="entry name" value="A-crystallin/Hsp20_dom"/>
</dbReference>
<gene>
    <name evidence="5" type="ORF">E1B28_012434</name>
</gene>
<keyword evidence="6" id="KW-1185">Reference proteome</keyword>
<reference evidence="5" key="1">
    <citation type="journal article" date="2021" name="Genome Biol. Evol.">
        <title>The assembled and annotated genome of the fairy-ring fungus Marasmius oreades.</title>
        <authorList>
            <person name="Hiltunen M."/>
            <person name="Ament-Velasquez S.L."/>
            <person name="Johannesson H."/>
        </authorList>
    </citation>
    <scope>NUCLEOTIDE SEQUENCE</scope>
    <source>
        <strain evidence="5">03SP1</strain>
    </source>
</reference>
<protein>
    <recommendedName>
        <fullName evidence="4">SHSP domain-containing protein</fullName>
    </recommendedName>
</protein>
<dbReference type="KEGG" id="more:E1B28_012434"/>
<feature type="domain" description="SHSP" evidence="4">
    <location>
        <begin position="43"/>
        <end position="182"/>
    </location>
</feature>
<name>A0A9P7UN86_9AGAR</name>
<dbReference type="PROSITE" id="PS01031">
    <property type="entry name" value="SHSP"/>
    <property type="match status" value="1"/>
</dbReference>
<dbReference type="PANTHER" id="PTHR11527">
    <property type="entry name" value="HEAT-SHOCK PROTEIN 20 FAMILY MEMBER"/>
    <property type="match status" value="1"/>
</dbReference>
<evidence type="ECO:0000256" key="3">
    <source>
        <dbReference type="RuleBase" id="RU003616"/>
    </source>
</evidence>
<evidence type="ECO:0000259" key="4">
    <source>
        <dbReference type="PROSITE" id="PS01031"/>
    </source>
</evidence>
<dbReference type="SUPFAM" id="SSF49764">
    <property type="entry name" value="HSP20-like chaperones"/>
    <property type="match status" value="1"/>
</dbReference>
<dbReference type="Gene3D" id="2.60.40.790">
    <property type="match status" value="1"/>
</dbReference>
<dbReference type="CDD" id="cd06464">
    <property type="entry name" value="ACD_sHsps-like"/>
    <property type="match status" value="1"/>
</dbReference>
<organism evidence="5 6">
    <name type="scientific">Marasmius oreades</name>
    <name type="common">fairy-ring Marasmius</name>
    <dbReference type="NCBI Taxonomy" id="181124"/>
    <lineage>
        <taxon>Eukaryota</taxon>
        <taxon>Fungi</taxon>
        <taxon>Dikarya</taxon>
        <taxon>Basidiomycota</taxon>
        <taxon>Agaricomycotina</taxon>
        <taxon>Agaricomycetes</taxon>
        <taxon>Agaricomycetidae</taxon>
        <taxon>Agaricales</taxon>
        <taxon>Marasmiineae</taxon>
        <taxon>Marasmiaceae</taxon>
        <taxon>Marasmius</taxon>
    </lineage>
</organism>
<evidence type="ECO:0000313" key="5">
    <source>
        <dbReference type="EMBL" id="KAG7088442.1"/>
    </source>
</evidence>
<comment type="caution">
    <text evidence="5">The sequence shown here is derived from an EMBL/GenBank/DDBJ whole genome shotgun (WGS) entry which is preliminary data.</text>
</comment>
<dbReference type="InterPro" id="IPR008978">
    <property type="entry name" value="HSP20-like_chaperone"/>
</dbReference>
<dbReference type="OrthoDB" id="1431247at2759"/>
<dbReference type="GeneID" id="66081509"/>
<evidence type="ECO:0000256" key="1">
    <source>
        <dbReference type="ARBA" id="ARBA00023016"/>
    </source>
</evidence>
<evidence type="ECO:0000256" key="2">
    <source>
        <dbReference type="PROSITE-ProRule" id="PRU00285"/>
    </source>
</evidence>
<evidence type="ECO:0000313" key="6">
    <source>
        <dbReference type="Proteomes" id="UP001049176"/>
    </source>
</evidence>
<sequence length="182" mass="20108">MSIRQLLHEFRPFFRLLEEPIARPPSYFGLRARPFFEDPFFHNTPAFSQPAVDITEEGNKFIVEADLPGVPKENVEVRIGDGGHSITISGKTFDKRHTPQATENLNSEGGGADDTQTVVHANSQSNQLSTERQFVSDARFTRTVWLPKQVDGSSVAAKLKDGVLTVTIPKSEDKGSVVVSVE</sequence>
<keyword evidence="1" id="KW-0346">Stress response</keyword>